<dbReference type="InterPro" id="IPR045068">
    <property type="entry name" value="BACURD1-3"/>
</dbReference>
<keyword evidence="2" id="KW-0813">Transport</keyword>
<organism evidence="2 3">
    <name type="scientific">Teladorsagia circumcincta</name>
    <name type="common">Brown stomach worm</name>
    <name type="synonym">Ostertagia circumcincta</name>
    <dbReference type="NCBI Taxonomy" id="45464"/>
    <lineage>
        <taxon>Eukaryota</taxon>
        <taxon>Metazoa</taxon>
        <taxon>Ecdysozoa</taxon>
        <taxon>Nematoda</taxon>
        <taxon>Chromadorea</taxon>
        <taxon>Rhabditida</taxon>
        <taxon>Rhabditina</taxon>
        <taxon>Rhabditomorpha</taxon>
        <taxon>Strongyloidea</taxon>
        <taxon>Trichostrongylidae</taxon>
        <taxon>Teladorsagia</taxon>
    </lineage>
</organism>
<proteinExistence type="predicted"/>
<dbReference type="GO" id="GO:0034220">
    <property type="term" value="P:monoatomic ion transmembrane transport"/>
    <property type="evidence" value="ECO:0007669"/>
    <property type="project" value="UniProtKB-KW"/>
</dbReference>
<dbReference type="InterPro" id="IPR000210">
    <property type="entry name" value="BTB/POZ_dom"/>
</dbReference>
<protein>
    <submittedName>
        <fullName evidence="2">K+ channel tetramerization domain protein</fullName>
    </submittedName>
</protein>
<dbReference type="SUPFAM" id="SSF54695">
    <property type="entry name" value="POZ domain"/>
    <property type="match status" value="1"/>
</dbReference>
<reference evidence="2 3" key="1">
    <citation type="submission" date="2015-09" db="EMBL/GenBank/DDBJ databases">
        <title>Draft genome of the parasitic nematode Teladorsagia circumcincta isolate WARC Sus (inbred).</title>
        <authorList>
            <person name="Mitreva M."/>
        </authorList>
    </citation>
    <scope>NUCLEOTIDE SEQUENCE [LARGE SCALE GENOMIC DNA]</scope>
    <source>
        <strain evidence="2 3">S</strain>
    </source>
</reference>
<dbReference type="InterPro" id="IPR003131">
    <property type="entry name" value="T1-type_BTB"/>
</dbReference>
<dbReference type="PROSITE" id="PS50097">
    <property type="entry name" value="BTB"/>
    <property type="match status" value="1"/>
</dbReference>
<dbReference type="Pfam" id="PF02214">
    <property type="entry name" value="BTB_2"/>
    <property type="match status" value="1"/>
</dbReference>
<dbReference type="Gene3D" id="3.30.710.10">
    <property type="entry name" value="Potassium Channel Kv1.1, Chain A"/>
    <property type="match status" value="1"/>
</dbReference>
<evidence type="ECO:0000313" key="3">
    <source>
        <dbReference type="Proteomes" id="UP000230423"/>
    </source>
</evidence>
<dbReference type="EMBL" id="KZ383362">
    <property type="protein sequence ID" value="PIO55976.1"/>
    <property type="molecule type" value="Genomic_DNA"/>
</dbReference>
<keyword evidence="2" id="KW-0406">Ion transport</keyword>
<evidence type="ECO:0000313" key="2">
    <source>
        <dbReference type="EMBL" id="PIO55976.1"/>
    </source>
</evidence>
<dbReference type="Proteomes" id="UP000230423">
    <property type="component" value="Unassembled WGS sequence"/>
</dbReference>
<dbReference type="CDD" id="cd18316">
    <property type="entry name" value="BTB_POZ_KCTD-like"/>
    <property type="match status" value="1"/>
</dbReference>
<gene>
    <name evidence="2" type="ORF">TELCIR_22633</name>
</gene>
<accession>A0A2G9TDC2</accession>
<dbReference type="PANTHER" id="PTHR11145">
    <property type="entry name" value="BTB/POZ DOMAIN-CONTAINING ADAPTER FOR CUL3-MEDIATED RHOA DEGRADATION PROTEIN FAMILY MEMBER"/>
    <property type="match status" value="1"/>
</dbReference>
<dbReference type="SMART" id="SM00225">
    <property type="entry name" value="BTB"/>
    <property type="match status" value="1"/>
</dbReference>
<dbReference type="PANTHER" id="PTHR11145:SF8">
    <property type="entry name" value="RE57120P"/>
    <property type="match status" value="1"/>
</dbReference>
<name>A0A2G9TDC2_TELCI</name>
<dbReference type="OrthoDB" id="2414723at2759"/>
<dbReference type="InterPro" id="IPR011333">
    <property type="entry name" value="SKP1/BTB/POZ_sf"/>
</dbReference>
<keyword evidence="2" id="KW-0407">Ion channel</keyword>
<evidence type="ECO:0000259" key="1">
    <source>
        <dbReference type="PROSITE" id="PS50097"/>
    </source>
</evidence>
<dbReference type="AlphaFoldDB" id="A0A2G9TDC2"/>
<keyword evidence="3" id="KW-1185">Reference proteome</keyword>
<dbReference type="GO" id="GO:0051260">
    <property type="term" value="P:protein homooligomerization"/>
    <property type="evidence" value="ECO:0007669"/>
    <property type="project" value="InterPro"/>
</dbReference>
<feature type="domain" description="BTB" evidence="1">
    <location>
        <begin position="3"/>
        <end position="75"/>
    </location>
</feature>
<sequence>MSTRVKLNVGGQLFETSLRTLEGASKLVELVREAHCSHQAFAEEKRKDPIFIDRDPEPFSAVLKYLRDGKINLTRSASDLERIRDEAEYYGIEPLVTKLKYEESHRGPFFAGESVVWRDPDIRRLCSDVGIHFDGSTEKLPLCLNAFREIQGEFQFHRSLPNPYQPLT</sequence>